<reference evidence="4 5" key="1">
    <citation type="journal article" date="2016" name="Nat. Commun.">
        <title>Thousands of microbial genomes shed light on interconnected biogeochemical processes in an aquifer system.</title>
        <authorList>
            <person name="Anantharaman K."/>
            <person name="Brown C.T."/>
            <person name="Hug L.A."/>
            <person name="Sharon I."/>
            <person name="Castelle C.J."/>
            <person name="Probst A.J."/>
            <person name="Thomas B.C."/>
            <person name="Singh A."/>
            <person name="Wilkins M.J."/>
            <person name="Karaoz U."/>
            <person name="Brodie E.L."/>
            <person name="Williams K.H."/>
            <person name="Hubbard S.S."/>
            <person name="Banfield J.F."/>
        </authorList>
    </citation>
    <scope>NUCLEOTIDE SEQUENCE [LARGE SCALE GENOMIC DNA]</scope>
</reference>
<dbReference type="PANTHER" id="PTHR12526:SF629">
    <property type="entry name" value="TEICHURONIC ACID BIOSYNTHESIS GLYCOSYLTRANSFERASE TUAH-RELATED"/>
    <property type="match status" value="1"/>
</dbReference>
<protein>
    <recommendedName>
        <fullName evidence="3">Glycosyl transferase family 1 domain-containing protein</fullName>
    </recommendedName>
</protein>
<dbReference type="GO" id="GO:0016757">
    <property type="term" value="F:glycosyltransferase activity"/>
    <property type="evidence" value="ECO:0007669"/>
    <property type="project" value="UniProtKB-KW"/>
</dbReference>
<organism evidence="4 5">
    <name type="scientific">Candidatus Magasanikbacteria bacterium RIFCSPHIGHO2_02_FULL_51_14</name>
    <dbReference type="NCBI Taxonomy" id="1798683"/>
    <lineage>
        <taxon>Bacteria</taxon>
        <taxon>Candidatus Magasanikiibacteriota</taxon>
    </lineage>
</organism>
<keyword evidence="1" id="KW-0328">Glycosyltransferase</keyword>
<keyword evidence="2" id="KW-0808">Transferase</keyword>
<evidence type="ECO:0000313" key="4">
    <source>
        <dbReference type="EMBL" id="OGH69502.1"/>
    </source>
</evidence>
<dbReference type="CDD" id="cd03801">
    <property type="entry name" value="GT4_PimA-like"/>
    <property type="match status" value="1"/>
</dbReference>
<dbReference type="InterPro" id="IPR001296">
    <property type="entry name" value="Glyco_trans_1"/>
</dbReference>
<feature type="domain" description="Glycosyl transferase family 1" evidence="3">
    <location>
        <begin position="184"/>
        <end position="350"/>
    </location>
</feature>
<dbReference type="Pfam" id="PF00534">
    <property type="entry name" value="Glycos_transf_1"/>
    <property type="match status" value="1"/>
</dbReference>
<comment type="caution">
    <text evidence="4">The sequence shown here is derived from an EMBL/GenBank/DDBJ whole genome shotgun (WGS) entry which is preliminary data.</text>
</comment>
<evidence type="ECO:0000313" key="5">
    <source>
        <dbReference type="Proteomes" id="UP000177457"/>
    </source>
</evidence>
<dbReference type="Proteomes" id="UP000177457">
    <property type="component" value="Unassembled WGS sequence"/>
</dbReference>
<dbReference type="PANTHER" id="PTHR12526">
    <property type="entry name" value="GLYCOSYLTRANSFERASE"/>
    <property type="match status" value="1"/>
</dbReference>
<evidence type="ECO:0000256" key="1">
    <source>
        <dbReference type="ARBA" id="ARBA00022676"/>
    </source>
</evidence>
<accession>A0A1F6MCW5</accession>
<proteinExistence type="predicted"/>
<name>A0A1F6MCW5_9BACT</name>
<dbReference type="EMBL" id="MFQE01000077">
    <property type="protein sequence ID" value="OGH69502.1"/>
    <property type="molecule type" value="Genomic_DNA"/>
</dbReference>
<gene>
    <name evidence="4" type="ORF">A3C90_00075</name>
</gene>
<dbReference type="STRING" id="1798683.A3C90_00075"/>
<dbReference type="SUPFAM" id="SSF53756">
    <property type="entry name" value="UDP-Glycosyltransferase/glycogen phosphorylase"/>
    <property type="match status" value="1"/>
</dbReference>
<dbReference type="Gene3D" id="3.40.50.2000">
    <property type="entry name" value="Glycogen Phosphorylase B"/>
    <property type="match status" value="2"/>
</dbReference>
<evidence type="ECO:0000256" key="2">
    <source>
        <dbReference type="ARBA" id="ARBA00022679"/>
    </source>
</evidence>
<evidence type="ECO:0000259" key="3">
    <source>
        <dbReference type="Pfam" id="PF00534"/>
    </source>
</evidence>
<dbReference type="AlphaFoldDB" id="A0A1F6MCW5"/>
<sequence length="378" mass="43250">MRIYYIANARMPTEKTHGLHIAKMCEAFAACGAEVTLVLSRRKNVIAGDVFAYYGILRNFDVQYIPVWDLVGKGFFGYWLTQLSFSFGLLRHFWSKKTGMVITRDELSGWMMSKRGFRVFYDMHGFPERWRSFWKVAMKQMAGIICTNEWKIGKLRDAFGIQEDMLLLARNGFDASAFDRDISKEDARRSVGLPLDGNIVMYTGHLYDWKGVDVLARAASSVRDALVVIVGGTAGQVADFQKRHRDIANLVVIGHKPHADMPLYLKAADVLVIPNSRISKNARAIPYSIYDTSPIKLFEYMASKRPIVASNLPSIREVVDEETAVFFEPDNPRDLARSIRAVLHDADGSARRALRAFDKSREYTWERRARRILQFMQR</sequence>